<comment type="caution">
    <text evidence="2">The sequence shown here is derived from an EMBL/GenBank/DDBJ whole genome shotgun (WGS) entry which is preliminary data.</text>
</comment>
<feature type="compositionally biased region" description="Basic and acidic residues" evidence="1">
    <location>
        <begin position="35"/>
        <end position="45"/>
    </location>
</feature>
<keyword evidence="3" id="KW-1185">Reference proteome</keyword>
<protein>
    <submittedName>
        <fullName evidence="2">Uncharacterized protein</fullName>
    </submittedName>
</protein>
<feature type="region of interest" description="Disordered" evidence="1">
    <location>
        <begin position="25"/>
        <end position="45"/>
    </location>
</feature>
<dbReference type="RefSeq" id="WP_221411226.1">
    <property type="nucleotide sequence ID" value="NZ_SOEO01000002.1"/>
</dbReference>
<reference evidence="2 3" key="1">
    <citation type="submission" date="2019-03" db="EMBL/GenBank/DDBJ databases">
        <title>Genomic Encyclopedia of Type Strains, Phase III (KMG-III): the genomes of soil and plant-associated and newly described type strains.</title>
        <authorList>
            <person name="Whitman W."/>
        </authorList>
    </citation>
    <scope>NUCLEOTIDE SEQUENCE [LARGE SCALE GENOMIC DNA]</scope>
    <source>
        <strain evidence="2 3">CGMCC 1.12802</strain>
    </source>
</reference>
<evidence type="ECO:0000313" key="2">
    <source>
        <dbReference type="EMBL" id="TDX84172.1"/>
    </source>
</evidence>
<dbReference type="AlphaFoldDB" id="A0A4R8I5K4"/>
<evidence type="ECO:0000313" key="3">
    <source>
        <dbReference type="Proteomes" id="UP000295313"/>
    </source>
</evidence>
<dbReference type="EMBL" id="SOEO01000002">
    <property type="protein sequence ID" value="TDX84172.1"/>
    <property type="molecule type" value="Genomic_DNA"/>
</dbReference>
<accession>A0A4R8I5K4</accession>
<dbReference type="Proteomes" id="UP000295313">
    <property type="component" value="Unassembled WGS sequence"/>
</dbReference>
<proteinExistence type="predicted"/>
<organism evidence="2 3">
    <name type="scientific">Epilithonimonas xixisoli</name>
    <dbReference type="NCBI Taxonomy" id="1476462"/>
    <lineage>
        <taxon>Bacteria</taxon>
        <taxon>Pseudomonadati</taxon>
        <taxon>Bacteroidota</taxon>
        <taxon>Flavobacteriia</taxon>
        <taxon>Flavobacteriales</taxon>
        <taxon>Weeksellaceae</taxon>
        <taxon>Chryseobacterium group</taxon>
        <taxon>Epilithonimonas</taxon>
    </lineage>
</organism>
<gene>
    <name evidence="2" type="ORF">B0I22_1773</name>
</gene>
<evidence type="ECO:0000256" key="1">
    <source>
        <dbReference type="SAM" id="MobiDB-lite"/>
    </source>
</evidence>
<name>A0A4R8I5K4_9FLAO</name>
<sequence>MNKLITIISIISCVSLLNSCKPQQMSQYPPSDISRNTEESKKTIETTKVEVNSINDFGKPGSR</sequence>